<feature type="compositionally biased region" description="Polar residues" evidence="1">
    <location>
        <begin position="395"/>
        <end position="405"/>
    </location>
</feature>
<feature type="region of interest" description="Disordered" evidence="1">
    <location>
        <begin position="709"/>
        <end position="923"/>
    </location>
</feature>
<feature type="compositionally biased region" description="Polar residues" evidence="1">
    <location>
        <begin position="610"/>
        <end position="622"/>
    </location>
</feature>
<dbReference type="Proteomes" id="UP000807469">
    <property type="component" value="Unassembled WGS sequence"/>
</dbReference>
<feature type="compositionally biased region" description="Polar residues" evidence="1">
    <location>
        <begin position="375"/>
        <end position="386"/>
    </location>
</feature>
<feature type="compositionally biased region" description="Polar residues" evidence="1">
    <location>
        <begin position="528"/>
        <end position="560"/>
    </location>
</feature>
<dbReference type="EMBL" id="MU155133">
    <property type="protein sequence ID" value="KAF9485840.1"/>
    <property type="molecule type" value="Genomic_DNA"/>
</dbReference>
<sequence length="923" mass="102481">MDPPPSKISAKPPLITPSASPPPYRQGTLSHRGRTESVPPLKRQRTASTPRPATPSSSSASQDPVDILEQRKASTMRLLDFWDSLASYTRPLDEDDLVNVLTGEVTRDVGVLRSSSKLEFGSLAAPVEDDASSEGSDTREDLEKDEYDVDELDAFLDNSSDAGVSDADTPCDLQMGAQIMPLVPPLGPADTDDLREFMEAERKRRELYGSEDEQDDERYSLEDHEAVNGAGVGVQQSLNIIDDDKDNDDAEEERVVEHEEEAMEHGEEAEGREDEPEPSQRYGHYSDHIEPLDDGSDDELDNWDIDDSNIVHPVLKQDSVVSCDEDSDSEIEIIEVHQPSKPPKTRTSEVNIRGASSKPRPQSVRIPTPPRQLYTPPQSNSSSGPSATPVDDSVDSLTRPITPSTSRPSHIHSPSKKSSLRQNKDFQNDISNSTRHVQEKQVHRIDLSKIRNSSSPVKTTPKKAKTPSASPSKQGFPNSNLKPFVLLTPRKASVPQKSTVSSRSDNTPMNSPNPSSTPFKFKAKAKQTVDSTKASKPTTEATVHFSPSKQKSVQLITTKDPSPDGESDSPVPTSSSPSKPSRSQSRPSRRASEETFSYDSRRTPELPTSREASQQEQFISPTFPSPPIYRKRKRTPSDTSMESPETKPRETVHGMGRHLALSDSHPSTYRSSNAAQHPPPPHGYAAIPDPRAQLIITQAMQQLSALVGAPWIPPPQYHDNRLPQTPSHRRSSSRLPAGTPFQTPTHQHHPYPYSYDPNLSHATLPPDSPEVSSPEKAASTRRKSLVRRSRSKGRRVSFHLEEDEITRDYESNTEAGYSSPSDRHTPKAPSRQQRIERPKHDDRPKNHKGKGRAETPYLVDPEIENDSRSDVDVRGRSSRTRGQTPGPRLDSPNSRAPSRTEHKRHDFPESSEKQGSRRKHREN</sequence>
<protein>
    <submittedName>
        <fullName evidence="2">Uncharacterized protein</fullName>
    </submittedName>
</protein>
<feature type="compositionally biased region" description="Basic residues" evidence="1">
    <location>
        <begin position="409"/>
        <end position="419"/>
    </location>
</feature>
<feature type="compositionally biased region" description="Low complexity" evidence="1">
    <location>
        <begin position="504"/>
        <end position="518"/>
    </location>
</feature>
<reference evidence="2" key="1">
    <citation type="submission" date="2020-11" db="EMBL/GenBank/DDBJ databases">
        <authorList>
            <consortium name="DOE Joint Genome Institute"/>
            <person name="Ahrendt S."/>
            <person name="Riley R."/>
            <person name="Andreopoulos W."/>
            <person name="Labutti K."/>
            <person name="Pangilinan J."/>
            <person name="Ruiz-Duenas F.J."/>
            <person name="Barrasa J.M."/>
            <person name="Sanchez-Garcia M."/>
            <person name="Camarero S."/>
            <person name="Miyauchi S."/>
            <person name="Serrano A."/>
            <person name="Linde D."/>
            <person name="Babiker R."/>
            <person name="Drula E."/>
            <person name="Ayuso-Fernandez I."/>
            <person name="Pacheco R."/>
            <person name="Padilla G."/>
            <person name="Ferreira P."/>
            <person name="Barriuso J."/>
            <person name="Kellner H."/>
            <person name="Castanera R."/>
            <person name="Alfaro M."/>
            <person name="Ramirez L."/>
            <person name="Pisabarro A.G."/>
            <person name="Kuo A."/>
            <person name="Tritt A."/>
            <person name="Lipzen A."/>
            <person name="He G."/>
            <person name="Yan M."/>
            <person name="Ng V."/>
            <person name="Cullen D."/>
            <person name="Martin F."/>
            <person name="Rosso M.-N."/>
            <person name="Henrissat B."/>
            <person name="Hibbett D."/>
            <person name="Martinez A.T."/>
            <person name="Grigoriev I.V."/>
        </authorList>
    </citation>
    <scope>NUCLEOTIDE SEQUENCE</scope>
    <source>
        <strain evidence="2">CIRM-BRFM 674</strain>
    </source>
</reference>
<feature type="compositionally biased region" description="Acidic residues" evidence="1">
    <location>
        <begin position="292"/>
        <end position="307"/>
    </location>
</feature>
<evidence type="ECO:0000313" key="2">
    <source>
        <dbReference type="EMBL" id="KAF9485840.1"/>
    </source>
</evidence>
<feature type="compositionally biased region" description="Low complexity" evidence="1">
    <location>
        <begin position="46"/>
        <end position="62"/>
    </location>
</feature>
<feature type="compositionally biased region" description="Basic and acidic residues" evidence="1">
    <location>
        <begin position="898"/>
        <end position="923"/>
    </location>
</feature>
<feature type="compositionally biased region" description="Basic and acidic residues" evidence="1">
    <location>
        <begin position="865"/>
        <end position="875"/>
    </location>
</feature>
<dbReference type="OrthoDB" id="2420608at2759"/>
<feature type="compositionally biased region" description="Basic and acidic residues" evidence="1">
    <location>
        <begin position="253"/>
        <end position="269"/>
    </location>
</feature>
<dbReference type="AlphaFoldDB" id="A0A9P5ZF23"/>
<feature type="compositionally biased region" description="Basic and acidic residues" evidence="1">
    <location>
        <begin position="192"/>
        <end position="208"/>
    </location>
</feature>
<gene>
    <name evidence="2" type="ORF">BDN70DRAFT_889859</name>
</gene>
<dbReference type="GO" id="GO:0005634">
    <property type="term" value="C:nucleus"/>
    <property type="evidence" value="ECO:0007669"/>
    <property type="project" value="InterPro"/>
</dbReference>
<organism evidence="2 3">
    <name type="scientific">Pholiota conissans</name>
    <dbReference type="NCBI Taxonomy" id="109636"/>
    <lineage>
        <taxon>Eukaryota</taxon>
        <taxon>Fungi</taxon>
        <taxon>Dikarya</taxon>
        <taxon>Basidiomycota</taxon>
        <taxon>Agaricomycotina</taxon>
        <taxon>Agaricomycetes</taxon>
        <taxon>Agaricomycetidae</taxon>
        <taxon>Agaricales</taxon>
        <taxon>Agaricineae</taxon>
        <taxon>Strophariaceae</taxon>
        <taxon>Pholiota</taxon>
    </lineage>
</organism>
<accession>A0A9P5ZF23</accession>
<evidence type="ECO:0000256" key="1">
    <source>
        <dbReference type="SAM" id="MobiDB-lite"/>
    </source>
</evidence>
<feature type="compositionally biased region" description="Acidic residues" evidence="1">
    <location>
        <begin position="241"/>
        <end position="252"/>
    </location>
</feature>
<feature type="compositionally biased region" description="Polar residues" evidence="1">
    <location>
        <begin position="664"/>
        <end position="675"/>
    </location>
</feature>
<keyword evidence="3" id="KW-1185">Reference proteome</keyword>
<dbReference type="GO" id="GO:0042393">
    <property type="term" value="F:histone binding"/>
    <property type="evidence" value="ECO:0007669"/>
    <property type="project" value="InterPro"/>
</dbReference>
<feature type="compositionally biased region" description="Basic and acidic residues" evidence="1">
    <location>
        <begin position="217"/>
        <end position="226"/>
    </location>
</feature>
<feature type="region of interest" description="Disordered" evidence="1">
    <location>
        <begin position="120"/>
        <end position="147"/>
    </location>
</feature>
<proteinExistence type="predicted"/>
<feature type="compositionally biased region" description="Low complexity" evidence="1">
    <location>
        <begin position="568"/>
        <end position="586"/>
    </location>
</feature>
<evidence type="ECO:0000313" key="3">
    <source>
        <dbReference type="Proteomes" id="UP000807469"/>
    </source>
</evidence>
<feature type="region of interest" description="Disordered" evidence="1">
    <location>
        <begin position="180"/>
        <end position="690"/>
    </location>
</feature>
<feature type="compositionally biased region" description="Basic residues" evidence="1">
    <location>
        <begin position="779"/>
        <end position="797"/>
    </location>
</feature>
<feature type="compositionally biased region" description="Acidic residues" evidence="1">
    <location>
        <begin position="323"/>
        <end position="333"/>
    </location>
</feature>
<feature type="compositionally biased region" description="Basic and acidic residues" evidence="1">
    <location>
        <begin position="436"/>
        <end position="449"/>
    </location>
</feature>
<name>A0A9P5ZF23_9AGAR</name>
<feature type="compositionally biased region" description="Basic and acidic residues" evidence="1">
    <location>
        <begin position="833"/>
        <end position="844"/>
    </location>
</feature>
<comment type="caution">
    <text evidence="2">The sequence shown here is derived from an EMBL/GenBank/DDBJ whole genome shotgun (WGS) entry which is preliminary data.</text>
</comment>
<feature type="region of interest" description="Disordered" evidence="1">
    <location>
        <begin position="1"/>
        <end position="68"/>
    </location>
</feature>